<dbReference type="EMBL" id="CP033237">
    <property type="protein sequence ID" value="AZF73528.1"/>
    <property type="molecule type" value="Genomic_DNA"/>
</dbReference>
<sequence length="100" mass="11583">MRYHSLTPEQKRLIRAIVKTLIYRPDLLDESGYLYKLLTAKAVSPFVCPICLTPFSSSSALKQHIRYEEHGKECQICKKRFTTTDATLDHICKKHNICVK</sequence>
<dbReference type="KEGG" id="ssof:SULC_03290"/>
<evidence type="ECO:0000313" key="15">
    <source>
        <dbReference type="Proteomes" id="UP000033106"/>
    </source>
</evidence>
<dbReference type="KEGG" id="ssol:SULB_03295"/>
<evidence type="ECO:0000313" key="8">
    <source>
        <dbReference type="EMBL" id="AZF76152.1"/>
    </source>
</evidence>
<evidence type="ECO:0000313" key="19">
    <source>
        <dbReference type="Proteomes" id="UP000273443"/>
    </source>
</evidence>
<dbReference type="EMBL" id="CP011056">
    <property type="protein sequence ID" value="AYN75760.1"/>
    <property type="molecule type" value="Genomic_DNA"/>
</dbReference>
<evidence type="ECO:0000313" key="13">
    <source>
        <dbReference type="Proteomes" id="UP000033057"/>
    </source>
</evidence>
<evidence type="ECO:0000313" key="12">
    <source>
        <dbReference type="EMBL" id="QPG51327.1"/>
    </source>
</evidence>
<dbReference type="InterPro" id="IPR013087">
    <property type="entry name" value="Znf_C2H2_type"/>
</dbReference>
<dbReference type="KEGG" id="ssoa:SULA_03295"/>
<evidence type="ECO:0000313" key="9">
    <source>
        <dbReference type="EMBL" id="AZF78763.1"/>
    </source>
</evidence>
<dbReference type="AlphaFoldDB" id="A0A3G8DVY6"/>
<dbReference type="EMBL" id="CP011057">
    <property type="protein sequence ID" value="AYP18594.1"/>
    <property type="molecule type" value="Genomic_DNA"/>
</dbReference>
<dbReference type="EMBL" id="CP011055">
    <property type="protein sequence ID" value="AYN75597.1"/>
    <property type="molecule type" value="Genomic_DNA"/>
</dbReference>
<evidence type="ECO:0000313" key="21">
    <source>
        <dbReference type="Proteomes" id="UP000278715"/>
    </source>
</evidence>
<evidence type="ECO:0000313" key="2">
    <source>
        <dbReference type="EMBL" id="AYN75597.1"/>
    </source>
</evidence>
<name>A0A3G8DVY6_SACSO</name>
<dbReference type="Proteomes" id="UP000267993">
    <property type="component" value="Chromosome"/>
</dbReference>
<evidence type="ECO:0000313" key="4">
    <source>
        <dbReference type="EMBL" id="AYP18594.1"/>
    </source>
</evidence>
<dbReference type="Proteomes" id="UP000269431">
    <property type="component" value="Chromosome"/>
</dbReference>
<protein>
    <recommendedName>
        <fullName evidence="1">C2H2-type domain-containing protein</fullName>
    </recommendedName>
</protein>
<dbReference type="EMBL" id="CP033236">
    <property type="protein sequence ID" value="AZF70908.1"/>
    <property type="molecule type" value="Genomic_DNA"/>
</dbReference>
<evidence type="ECO:0000313" key="3">
    <source>
        <dbReference type="EMBL" id="AYN75760.1"/>
    </source>
</evidence>
<evidence type="ECO:0000313" key="7">
    <source>
        <dbReference type="EMBL" id="AZF73528.1"/>
    </source>
</evidence>
<evidence type="ECO:0000313" key="11">
    <source>
        <dbReference type="EMBL" id="AZF84005.1"/>
    </source>
</evidence>
<organism evidence="7 20">
    <name type="scientific">Saccharolobus solfataricus</name>
    <name type="common">Sulfolobus solfataricus</name>
    <dbReference type="NCBI Taxonomy" id="2287"/>
    <lineage>
        <taxon>Archaea</taxon>
        <taxon>Thermoproteota</taxon>
        <taxon>Thermoprotei</taxon>
        <taxon>Sulfolobales</taxon>
        <taxon>Sulfolobaceae</taxon>
        <taxon>Saccharolobus</taxon>
    </lineage>
</organism>
<dbReference type="Proteomes" id="UP000273194">
    <property type="component" value="Chromosome"/>
</dbReference>
<proteinExistence type="predicted"/>
<evidence type="ECO:0000313" key="20">
    <source>
        <dbReference type="Proteomes" id="UP000275843"/>
    </source>
</evidence>
<dbReference type="InterPro" id="IPR054177">
    <property type="entry name" value="B129_C2H2-Znf"/>
</dbReference>
<dbReference type="Proteomes" id="UP000275843">
    <property type="component" value="Chromosome"/>
</dbReference>
<reference evidence="13 14" key="1">
    <citation type="journal article" date="2015" name="Genome Announc.">
        <title>Complete Genome Sequence of Sulfolobus solfataricus Strain 98/2 and Evolved Derivatives.</title>
        <authorList>
            <person name="McCarthy S."/>
            <person name="Gradnigo J."/>
            <person name="Johnson T."/>
            <person name="Payne S."/>
            <person name="Lipzen A."/>
            <person name="Martin J."/>
            <person name="Schackwitz W."/>
            <person name="Moriyama E."/>
            <person name="Blum P."/>
        </authorList>
    </citation>
    <scope>NUCLEOTIDE SEQUENCE [LARGE SCALE GENOMIC DNA]</scope>
    <source>
        <strain evidence="13">98/2 SULC</strain>
        <strain evidence="2">SARC-B</strain>
        <strain evidence="3">SARC-C</strain>
        <strain evidence="4 15">SULA</strain>
        <strain evidence="14">SULB</strain>
    </source>
</reference>
<dbReference type="PROSITE" id="PS00028">
    <property type="entry name" value="ZINC_FINGER_C2H2_1"/>
    <property type="match status" value="2"/>
</dbReference>
<dbReference type="SUPFAM" id="SSF57667">
    <property type="entry name" value="beta-beta-alpha zinc fingers"/>
    <property type="match status" value="1"/>
</dbReference>
<dbReference type="OrthoDB" id="37906at2157"/>
<evidence type="ECO:0000313" key="23">
    <source>
        <dbReference type="Proteomes" id="UP000594632"/>
    </source>
</evidence>
<dbReference type="PROSITE" id="PS50157">
    <property type="entry name" value="ZINC_FINGER_C2H2_2"/>
    <property type="match status" value="1"/>
</dbReference>
<dbReference type="Proteomes" id="UP000282269">
    <property type="component" value="Chromosome"/>
</dbReference>
<dbReference type="EMBL" id="CP033235">
    <property type="protein sequence ID" value="AZF68288.1"/>
    <property type="molecule type" value="Genomic_DNA"/>
</dbReference>
<evidence type="ECO:0000313" key="14">
    <source>
        <dbReference type="Proteomes" id="UP000033085"/>
    </source>
</evidence>
<evidence type="ECO:0000313" key="18">
    <source>
        <dbReference type="Proteomes" id="UP000273194"/>
    </source>
</evidence>
<evidence type="ECO:0000259" key="1">
    <source>
        <dbReference type="PROSITE" id="PS50157"/>
    </source>
</evidence>
<dbReference type="SMART" id="SM00355">
    <property type="entry name" value="ZnF_C2H2"/>
    <property type="match status" value="2"/>
</dbReference>
<reference evidence="2" key="3">
    <citation type="submission" date="2018-10" db="EMBL/GenBank/DDBJ databases">
        <authorList>
            <person name="McCarthy S."/>
            <person name="Gradnigo J."/>
            <person name="Johnson T."/>
            <person name="Payne S."/>
            <person name="Lipzen A."/>
            <person name="Schackwitz W."/>
            <person name="Martin J."/>
            <person name="Moriyama E."/>
            <person name="Blum P."/>
        </authorList>
    </citation>
    <scope>NUCLEOTIDE SEQUENCE</scope>
    <source>
        <strain evidence="2">SARC-B</strain>
        <strain evidence="3">SARC-C</strain>
        <strain evidence="4">SULA</strain>
    </source>
</reference>
<evidence type="ECO:0000313" key="10">
    <source>
        <dbReference type="EMBL" id="AZF81366.1"/>
    </source>
</evidence>
<dbReference type="EMBL" id="CP033241">
    <property type="protein sequence ID" value="AZF84005.1"/>
    <property type="molecule type" value="Genomic_DNA"/>
</dbReference>
<feature type="domain" description="C2H2-type" evidence="1">
    <location>
        <begin position="46"/>
        <end position="75"/>
    </location>
</feature>
<dbReference type="Pfam" id="PF22034">
    <property type="entry name" value="B129_C2H2-zf"/>
    <property type="match status" value="1"/>
</dbReference>
<reference evidence="12 23" key="4">
    <citation type="journal article" date="2020" name="Nat. Commun.">
        <title>The structures of two archaeal type IV pili illuminate evolutionary relationships.</title>
        <authorList>
            <person name="Wang F."/>
            <person name="Baquero D.P."/>
            <person name="Su Z."/>
            <person name="Beltran L.C."/>
            <person name="Prangishvili D."/>
            <person name="Krupovic M."/>
            <person name="Egelman E.H."/>
        </authorList>
    </citation>
    <scope>NUCLEOTIDE SEQUENCE [LARGE SCALE GENOMIC DNA]</scope>
    <source>
        <strain evidence="12 23">POZ149</strain>
    </source>
</reference>
<dbReference type="EMBL" id="CP033238">
    <property type="protein sequence ID" value="AZF76152.1"/>
    <property type="molecule type" value="Genomic_DNA"/>
</dbReference>
<dbReference type="Proteomes" id="UP000594632">
    <property type="component" value="Chromosome"/>
</dbReference>
<gene>
    <name evidence="12" type="ORF">HFC64_14175</name>
    <name evidence="4" type="ORF">SULA_03295</name>
    <name evidence="2" type="ORF">SULB_03295</name>
    <name evidence="3" type="ORF">SULC_03290</name>
    <name evidence="5" type="ORF">SULG_07720</name>
    <name evidence="6" type="ORF">SULH_07720</name>
    <name evidence="7" type="ORF">SULI_07720</name>
    <name evidence="8" type="ORF">SULM_07720</name>
    <name evidence="9" type="ORF">SULN_07720</name>
    <name evidence="10" type="ORF">SULO_07730</name>
    <name evidence="11" type="ORF">SULZ_07980</name>
</gene>
<evidence type="ECO:0000313" key="5">
    <source>
        <dbReference type="EMBL" id="AZF68288.1"/>
    </source>
</evidence>
<reference evidence="16 17" key="2">
    <citation type="journal article" date="2018" name="Proc. Natl. Acad. Sci. U.S.A.">
        <title>Nonmutational mechanism of inheritance in the Archaeon Sulfolobus solfataricus.</title>
        <authorList>
            <person name="Payne S."/>
            <person name="McCarthy S."/>
            <person name="Johnson T."/>
            <person name="North E."/>
            <person name="Blum P."/>
        </authorList>
    </citation>
    <scope>NUCLEOTIDE SEQUENCE [LARGE SCALE GENOMIC DNA]</scope>
    <source>
        <strain evidence="6 16">SARC-H</strain>
        <strain evidence="7 20">SARC-I</strain>
        <strain evidence="9 21">SARC-N</strain>
        <strain evidence="10 22">SARC-O</strain>
        <strain evidence="11 17">SUL120</strain>
        <strain evidence="5 18">SULG</strain>
        <strain evidence="8 19">SULM</strain>
    </source>
</reference>
<dbReference type="EMBL" id="CP050869">
    <property type="protein sequence ID" value="QPG51327.1"/>
    <property type="molecule type" value="Genomic_DNA"/>
</dbReference>
<dbReference type="Pfam" id="PF00096">
    <property type="entry name" value="zf-C2H2"/>
    <property type="match status" value="1"/>
</dbReference>
<dbReference type="Proteomes" id="UP000033085">
    <property type="component" value="Chromosome"/>
</dbReference>
<dbReference type="Proteomes" id="UP000033106">
    <property type="component" value="Chromosome"/>
</dbReference>
<dbReference type="Proteomes" id="UP000033057">
    <property type="component" value="Chromosome"/>
</dbReference>
<dbReference type="Proteomes" id="UP000278715">
    <property type="component" value="Chromosome"/>
</dbReference>
<dbReference type="Gene3D" id="3.30.160.60">
    <property type="entry name" value="Classic Zinc Finger"/>
    <property type="match status" value="1"/>
</dbReference>
<accession>A0A3G8DVY6</accession>
<evidence type="ECO:0000313" key="22">
    <source>
        <dbReference type="Proteomes" id="UP000282269"/>
    </source>
</evidence>
<evidence type="ECO:0000313" key="17">
    <source>
        <dbReference type="Proteomes" id="UP000269431"/>
    </source>
</evidence>
<dbReference type="EMBL" id="CP033240">
    <property type="protein sequence ID" value="AZF81366.1"/>
    <property type="molecule type" value="Genomic_DNA"/>
</dbReference>
<evidence type="ECO:0000313" key="16">
    <source>
        <dbReference type="Proteomes" id="UP000267993"/>
    </source>
</evidence>
<dbReference type="InterPro" id="IPR036236">
    <property type="entry name" value="Znf_C2H2_sf"/>
</dbReference>
<dbReference type="Gene3D" id="6.20.390.10">
    <property type="match status" value="1"/>
</dbReference>
<evidence type="ECO:0000313" key="6">
    <source>
        <dbReference type="EMBL" id="AZF70908.1"/>
    </source>
</evidence>
<dbReference type="Proteomes" id="UP000273443">
    <property type="component" value="Chromosome"/>
</dbReference>
<dbReference type="EMBL" id="CP033239">
    <property type="protein sequence ID" value="AZF78763.1"/>
    <property type="molecule type" value="Genomic_DNA"/>
</dbReference>